<comment type="cofactor">
    <cofactor evidence="4">
        <name>FAD</name>
        <dbReference type="ChEBI" id="CHEBI:57692"/>
    </cofactor>
    <text evidence="4">Binds 1 FAD per dimer.</text>
</comment>
<evidence type="ECO:0000256" key="4">
    <source>
        <dbReference type="PIRSR" id="PIRSR000089-1"/>
    </source>
</evidence>
<evidence type="ECO:0000256" key="2">
    <source>
        <dbReference type="ARBA" id="ARBA00011355"/>
    </source>
</evidence>
<feature type="binding site" evidence="4">
    <location>
        <begin position="251"/>
        <end position="255"/>
    </location>
    <ligand>
        <name>FAD</name>
        <dbReference type="ChEBI" id="CHEBI:57692"/>
    </ligand>
</feature>
<accession>A0A1H5NFK5</accession>
<dbReference type="Gene3D" id="3.40.50.620">
    <property type="entry name" value="HUPs"/>
    <property type="match status" value="1"/>
</dbReference>
<keyword evidence="7" id="KW-1185">Reference proteome</keyword>
<dbReference type="AlphaFoldDB" id="A0A1H5NFK5"/>
<feature type="binding site" evidence="4">
    <location>
        <position position="289"/>
    </location>
    <ligand>
        <name>FAD</name>
        <dbReference type="ChEBI" id="CHEBI:57692"/>
    </ligand>
</feature>
<dbReference type="InterPro" id="IPR001308">
    <property type="entry name" value="ETF_a/FixB"/>
</dbReference>
<dbReference type="PANTHER" id="PTHR43153">
    <property type="entry name" value="ELECTRON TRANSFER FLAVOPROTEIN ALPHA"/>
    <property type="match status" value="1"/>
</dbReference>
<dbReference type="RefSeq" id="WP_089775505.1">
    <property type="nucleotide sequence ID" value="NZ_FNTX01000002.1"/>
</dbReference>
<comment type="subunit">
    <text evidence="2">Heterodimer of an alpha and a beta subunit.</text>
</comment>
<gene>
    <name evidence="6" type="ORF">SAMN04488554_4296</name>
</gene>
<dbReference type="EMBL" id="FNTX01000002">
    <property type="protein sequence ID" value="SEF00452.1"/>
    <property type="molecule type" value="Genomic_DNA"/>
</dbReference>
<evidence type="ECO:0000256" key="3">
    <source>
        <dbReference type="ARBA" id="ARBA00025649"/>
    </source>
</evidence>
<feature type="binding site" evidence="4">
    <location>
        <position position="214"/>
    </location>
    <ligand>
        <name>FAD</name>
        <dbReference type="ChEBI" id="CHEBI:57692"/>
    </ligand>
</feature>
<dbReference type="Pfam" id="PF01012">
    <property type="entry name" value="ETF"/>
    <property type="match status" value="1"/>
</dbReference>
<dbReference type="Gene3D" id="3.40.50.1220">
    <property type="entry name" value="TPP-binding domain"/>
    <property type="match status" value="1"/>
</dbReference>
<name>A0A1H5NFK5_9MICO</name>
<dbReference type="OrthoDB" id="9770286at2"/>
<dbReference type="InterPro" id="IPR014730">
    <property type="entry name" value="ETF_a/b_N"/>
</dbReference>
<feature type="binding site" evidence="4">
    <location>
        <begin position="237"/>
        <end position="238"/>
    </location>
    <ligand>
        <name>FAD</name>
        <dbReference type="ChEBI" id="CHEBI:57692"/>
    </ligand>
</feature>
<dbReference type="SMART" id="SM00893">
    <property type="entry name" value="ETF"/>
    <property type="match status" value="1"/>
</dbReference>
<dbReference type="GO" id="GO:0050660">
    <property type="term" value="F:flavin adenine dinucleotide binding"/>
    <property type="evidence" value="ECO:0007669"/>
    <property type="project" value="InterPro"/>
</dbReference>
<dbReference type="GO" id="GO:0009055">
    <property type="term" value="F:electron transfer activity"/>
    <property type="evidence" value="ECO:0007669"/>
    <property type="project" value="InterPro"/>
</dbReference>
<dbReference type="Pfam" id="PF00766">
    <property type="entry name" value="ETF_alpha"/>
    <property type="match status" value="1"/>
</dbReference>
<dbReference type="Proteomes" id="UP000199220">
    <property type="component" value="Unassembled WGS sequence"/>
</dbReference>
<keyword evidence="4" id="KW-0285">Flavoprotein</keyword>
<dbReference type="STRING" id="648782.SAMN04488554_4296"/>
<feature type="binding site" evidence="4">
    <location>
        <begin position="268"/>
        <end position="275"/>
    </location>
    <ligand>
        <name>FAD</name>
        <dbReference type="ChEBI" id="CHEBI:57692"/>
    </ligand>
</feature>
<comment type="similarity">
    <text evidence="1">Belongs to the ETF alpha-subunit/FixB family.</text>
</comment>
<organism evidence="6 7">
    <name type="scientific">Ruania alba</name>
    <dbReference type="NCBI Taxonomy" id="648782"/>
    <lineage>
        <taxon>Bacteria</taxon>
        <taxon>Bacillati</taxon>
        <taxon>Actinomycetota</taxon>
        <taxon>Actinomycetes</taxon>
        <taxon>Micrococcales</taxon>
        <taxon>Ruaniaceae</taxon>
        <taxon>Ruania</taxon>
    </lineage>
</organism>
<dbReference type="SUPFAM" id="SSF52402">
    <property type="entry name" value="Adenine nucleotide alpha hydrolases-like"/>
    <property type="match status" value="1"/>
</dbReference>
<proteinExistence type="inferred from homology"/>
<evidence type="ECO:0000256" key="1">
    <source>
        <dbReference type="ARBA" id="ARBA00005817"/>
    </source>
</evidence>
<dbReference type="GO" id="GO:0033539">
    <property type="term" value="P:fatty acid beta-oxidation using acyl-CoA dehydrogenase"/>
    <property type="evidence" value="ECO:0007669"/>
    <property type="project" value="TreeGrafter"/>
</dbReference>
<evidence type="ECO:0000259" key="5">
    <source>
        <dbReference type="SMART" id="SM00893"/>
    </source>
</evidence>
<dbReference type="InterPro" id="IPR029035">
    <property type="entry name" value="DHS-like_NAD/FAD-binding_dom"/>
</dbReference>
<dbReference type="InterPro" id="IPR014731">
    <property type="entry name" value="ETF_asu_C"/>
</dbReference>
<evidence type="ECO:0000313" key="7">
    <source>
        <dbReference type="Proteomes" id="UP000199220"/>
    </source>
</evidence>
<reference evidence="7" key="1">
    <citation type="submission" date="2016-10" db="EMBL/GenBank/DDBJ databases">
        <authorList>
            <person name="Varghese N."/>
            <person name="Submissions S."/>
        </authorList>
    </citation>
    <scope>NUCLEOTIDE SEQUENCE [LARGE SCALE GENOMIC DNA]</scope>
    <source>
        <strain evidence="7">DSM 21368</strain>
    </source>
</reference>
<comment type="function">
    <text evidence="3">The electron transfer flavoprotein serves as a specific electron acceptor for other dehydrogenases. It transfers the electrons to the main respiratory chain via ETF-ubiquinone oxidoreductase (ETF dehydrogenase).</text>
</comment>
<dbReference type="InterPro" id="IPR014729">
    <property type="entry name" value="Rossmann-like_a/b/a_fold"/>
</dbReference>
<dbReference type="PIRSF" id="PIRSF000089">
    <property type="entry name" value="Electra_flavoP_a"/>
    <property type="match status" value="1"/>
</dbReference>
<dbReference type="SUPFAM" id="SSF52467">
    <property type="entry name" value="DHS-like NAD/FAD-binding domain"/>
    <property type="match status" value="1"/>
</dbReference>
<protein>
    <submittedName>
        <fullName evidence="6">Electron transfer flavoprotein alpha subunit apoprotein</fullName>
    </submittedName>
</protein>
<evidence type="ECO:0000313" key="6">
    <source>
        <dbReference type="EMBL" id="SEF00452.1"/>
    </source>
</evidence>
<keyword evidence="4" id="KW-0274">FAD</keyword>
<dbReference type="PANTHER" id="PTHR43153:SF1">
    <property type="entry name" value="ELECTRON TRANSFER FLAVOPROTEIN SUBUNIT ALPHA, MITOCHONDRIAL"/>
    <property type="match status" value="1"/>
</dbReference>
<sequence length="325" mass="32982">MTTELTPTVLVYLDGDPTRAAALEAITLGRELGDVVAATAEPPTEATRETLGQYGVTRVLRLDAGETDLRLPAVVGQAVAAAAEEIDATAVLLTSSFVTKEIAAHAAHHLRAGLLVDVGSLHLHDGRLAGDKRVFGGTWDTSCAVTTARGVATVRPNAVVPEPAPRPASAEPGVLTVSVTTPAGLELVGREVHESDADSRPSLAEAAIVVAGGRGTFGDFDPVNELADALGAAVGTTRDCVDEGWLGHDAQVGQTGVTVAPRLYIGAGISGAPHHIGGMSASGTIVAVNIDAEAPLVEMADFAVVGDLASVLTDAAEAIRAHRGG</sequence>
<feature type="domain" description="Electron transfer flavoprotein alpha/beta-subunit N-terminal" evidence="5">
    <location>
        <begin position="8"/>
        <end position="191"/>
    </location>
</feature>